<protein>
    <submittedName>
        <fullName evidence="3">Uncharacterized protein</fullName>
    </submittedName>
</protein>
<comment type="caution">
    <text evidence="3">The sequence shown here is derived from an EMBL/GenBank/DDBJ whole genome shotgun (WGS) entry which is preliminary data.</text>
</comment>
<sequence>MESWQNYNYYTNDPSQWIRLMNLSTAEWTVGPFPPNVIAITGALSDIDPNSLPRGSLVILFIGLKANNRVGVEKLVFGVTSGLVILWTLFWLFWSWQRGLLLRPRPRWDHLSEDNSNHSASDEDSSQPAQGDNLIFGDTGNNLSRADFQRILSNFYFEPMATELEPCKRVSPTACKRLTGEDLKDATDLAWEAVGIEAELRNLGGDTARTSGAIAELRGKKKVVPERIRDIVQAWDLHEQPSWRKWWSKRNQVRTATDSERKGLNEIKALMHRLSPTPTE</sequence>
<dbReference type="EMBL" id="JAULSU010000006">
    <property type="protein sequence ID" value="KAK0613568.1"/>
    <property type="molecule type" value="Genomic_DNA"/>
</dbReference>
<organism evidence="3 4">
    <name type="scientific">Immersiella caudata</name>
    <dbReference type="NCBI Taxonomy" id="314043"/>
    <lineage>
        <taxon>Eukaryota</taxon>
        <taxon>Fungi</taxon>
        <taxon>Dikarya</taxon>
        <taxon>Ascomycota</taxon>
        <taxon>Pezizomycotina</taxon>
        <taxon>Sordariomycetes</taxon>
        <taxon>Sordariomycetidae</taxon>
        <taxon>Sordariales</taxon>
        <taxon>Lasiosphaeriaceae</taxon>
        <taxon>Immersiella</taxon>
    </lineage>
</organism>
<dbReference type="AlphaFoldDB" id="A0AA40BTZ7"/>
<proteinExistence type="predicted"/>
<evidence type="ECO:0000256" key="1">
    <source>
        <dbReference type="SAM" id="MobiDB-lite"/>
    </source>
</evidence>
<keyword evidence="2" id="KW-1133">Transmembrane helix</keyword>
<evidence type="ECO:0000256" key="2">
    <source>
        <dbReference type="SAM" id="Phobius"/>
    </source>
</evidence>
<dbReference type="Proteomes" id="UP001175000">
    <property type="component" value="Unassembled WGS sequence"/>
</dbReference>
<keyword evidence="2" id="KW-0472">Membrane</keyword>
<accession>A0AA40BTZ7</accession>
<evidence type="ECO:0000313" key="4">
    <source>
        <dbReference type="Proteomes" id="UP001175000"/>
    </source>
</evidence>
<name>A0AA40BTZ7_9PEZI</name>
<keyword evidence="2" id="KW-0812">Transmembrane</keyword>
<feature type="region of interest" description="Disordered" evidence="1">
    <location>
        <begin position="112"/>
        <end position="133"/>
    </location>
</feature>
<gene>
    <name evidence="3" type="ORF">B0T14DRAFT_569598</name>
</gene>
<evidence type="ECO:0000313" key="3">
    <source>
        <dbReference type="EMBL" id="KAK0613568.1"/>
    </source>
</evidence>
<feature type="transmembrane region" description="Helical" evidence="2">
    <location>
        <begin position="75"/>
        <end position="96"/>
    </location>
</feature>
<reference evidence="3" key="1">
    <citation type="submission" date="2023-06" db="EMBL/GenBank/DDBJ databases">
        <title>Genome-scale phylogeny and comparative genomics of the fungal order Sordariales.</title>
        <authorList>
            <consortium name="Lawrence Berkeley National Laboratory"/>
            <person name="Hensen N."/>
            <person name="Bonometti L."/>
            <person name="Westerberg I."/>
            <person name="Brannstrom I.O."/>
            <person name="Guillou S."/>
            <person name="Cros-Aarteil S."/>
            <person name="Calhoun S."/>
            <person name="Haridas S."/>
            <person name="Kuo A."/>
            <person name="Mondo S."/>
            <person name="Pangilinan J."/>
            <person name="Riley R."/>
            <person name="Labutti K."/>
            <person name="Andreopoulos B."/>
            <person name="Lipzen A."/>
            <person name="Chen C."/>
            <person name="Yanf M."/>
            <person name="Daum C."/>
            <person name="Ng V."/>
            <person name="Clum A."/>
            <person name="Steindorff A."/>
            <person name="Ohm R."/>
            <person name="Martin F."/>
            <person name="Silar P."/>
            <person name="Natvig D."/>
            <person name="Lalanne C."/>
            <person name="Gautier V."/>
            <person name="Ament-Velasquez S.L."/>
            <person name="Kruys A."/>
            <person name="Hutchinson M.I."/>
            <person name="Powell A.J."/>
            <person name="Barry K."/>
            <person name="Miller A.N."/>
            <person name="Grigoriev I.V."/>
            <person name="Debuchy R."/>
            <person name="Gladieux P."/>
            <person name="Thoren M.H."/>
            <person name="Johannesson H."/>
        </authorList>
    </citation>
    <scope>NUCLEOTIDE SEQUENCE</scope>
    <source>
        <strain evidence="3">CBS 606.72</strain>
    </source>
</reference>
<keyword evidence="4" id="KW-1185">Reference proteome</keyword>